<comment type="caution">
    <text evidence="2">The sequence shown here is derived from an EMBL/GenBank/DDBJ whole genome shotgun (WGS) entry which is preliminary data.</text>
</comment>
<evidence type="ECO:0000313" key="2">
    <source>
        <dbReference type="EMBL" id="THG98119.1"/>
    </source>
</evidence>
<sequence length="216" mass="24203">MIYLVDPVDLNTRPKEVEVANAVKYCHRVIAAYDAVNDQKPEVAVAAQNLEKAAPTLEKAAQTLEKAAQNLEKNFMTLINQALDDFKRDIIEEMKTSQEADINSSMDGLKAVIKQDMEEHFTKIGINLTEVKSDVKNLIHNIAVSDMSLFSSATENVALTLFHFWRLMRGNKHGTGKGRQILPELTSVQKIDALNNPKATSYFALHHLGERILETQ</sequence>
<organism evidence="2 3">
    <name type="scientific">Hermanssonia centrifuga</name>
    <dbReference type="NCBI Taxonomy" id="98765"/>
    <lineage>
        <taxon>Eukaryota</taxon>
        <taxon>Fungi</taxon>
        <taxon>Dikarya</taxon>
        <taxon>Basidiomycota</taxon>
        <taxon>Agaricomycotina</taxon>
        <taxon>Agaricomycetes</taxon>
        <taxon>Polyporales</taxon>
        <taxon>Meruliaceae</taxon>
        <taxon>Hermanssonia</taxon>
    </lineage>
</organism>
<dbReference type="AlphaFoldDB" id="A0A4S4KN32"/>
<evidence type="ECO:0000313" key="3">
    <source>
        <dbReference type="Proteomes" id="UP000309038"/>
    </source>
</evidence>
<dbReference type="EMBL" id="SGPJ01000134">
    <property type="protein sequence ID" value="THG98119.1"/>
    <property type="molecule type" value="Genomic_DNA"/>
</dbReference>
<name>A0A4S4KN32_9APHY</name>
<reference evidence="2 3" key="1">
    <citation type="submission" date="2019-02" db="EMBL/GenBank/DDBJ databases">
        <title>Genome sequencing of the rare red list fungi Phlebia centrifuga.</title>
        <authorList>
            <person name="Buettner E."/>
            <person name="Kellner H."/>
        </authorList>
    </citation>
    <scope>NUCLEOTIDE SEQUENCE [LARGE SCALE GENOMIC DNA]</scope>
    <source>
        <strain evidence="2 3">DSM 108282</strain>
    </source>
</reference>
<evidence type="ECO:0000256" key="1">
    <source>
        <dbReference type="SAM" id="Coils"/>
    </source>
</evidence>
<proteinExistence type="predicted"/>
<keyword evidence="3" id="KW-1185">Reference proteome</keyword>
<accession>A0A4S4KN32</accession>
<keyword evidence="1" id="KW-0175">Coiled coil</keyword>
<protein>
    <submittedName>
        <fullName evidence="2">Uncharacterized protein</fullName>
    </submittedName>
</protein>
<gene>
    <name evidence="2" type="ORF">EW026_g4024</name>
</gene>
<dbReference type="Proteomes" id="UP000309038">
    <property type="component" value="Unassembled WGS sequence"/>
</dbReference>
<feature type="coiled-coil region" evidence="1">
    <location>
        <begin position="47"/>
        <end position="81"/>
    </location>
</feature>